<protein>
    <submittedName>
        <fullName evidence="2">DUF5994 family protein</fullName>
    </submittedName>
</protein>
<reference evidence="2 3" key="1">
    <citation type="submission" date="2024-06" db="EMBL/GenBank/DDBJ databases">
        <title>The Natural Products Discovery Center: Release of the First 8490 Sequenced Strains for Exploring Actinobacteria Biosynthetic Diversity.</title>
        <authorList>
            <person name="Kalkreuter E."/>
            <person name="Kautsar S.A."/>
            <person name="Yang D."/>
            <person name="Bader C.D."/>
            <person name="Teijaro C.N."/>
            <person name="Fluegel L."/>
            <person name="Davis C.M."/>
            <person name="Simpson J.R."/>
            <person name="Lauterbach L."/>
            <person name="Steele A.D."/>
            <person name="Gui C."/>
            <person name="Meng S."/>
            <person name="Li G."/>
            <person name="Viehrig K."/>
            <person name="Ye F."/>
            <person name="Su P."/>
            <person name="Kiefer A.F."/>
            <person name="Nichols A."/>
            <person name="Cepeda A.J."/>
            <person name="Yan W."/>
            <person name="Fan B."/>
            <person name="Jiang Y."/>
            <person name="Adhikari A."/>
            <person name="Zheng C.-J."/>
            <person name="Schuster L."/>
            <person name="Cowan T.M."/>
            <person name="Smanski M.J."/>
            <person name="Chevrette M.G."/>
            <person name="De Carvalho L.P.S."/>
            <person name="Shen B."/>
        </authorList>
    </citation>
    <scope>NUCLEOTIDE SEQUENCE [LARGE SCALE GENOMIC DNA]</scope>
    <source>
        <strain evidence="2 3">NPDC050671</strain>
    </source>
</reference>
<organism evidence="2 3">
    <name type="scientific">Nocardia fusca</name>
    <dbReference type="NCBI Taxonomy" id="941183"/>
    <lineage>
        <taxon>Bacteria</taxon>
        <taxon>Bacillati</taxon>
        <taxon>Actinomycetota</taxon>
        <taxon>Actinomycetes</taxon>
        <taxon>Mycobacteriales</taxon>
        <taxon>Nocardiaceae</taxon>
        <taxon>Nocardia</taxon>
    </lineage>
</organism>
<proteinExistence type="predicted"/>
<dbReference type="RefSeq" id="WP_357976468.1">
    <property type="nucleotide sequence ID" value="NZ_JBFAIH010000004.1"/>
</dbReference>
<evidence type="ECO:0000313" key="2">
    <source>
        <dbReference type="EMBL" id="MEV0363013.1"/>
    </source>
</evidence>
<dbReference type="EMBL" id="JBFAIH010000004">
    <property type="protein sequence ID" value="MEV0363013.1"/>
    <property type="molecule type" value="Genomic_DNA"/>
</dbReference>
<dbReference type="Pfam" id="PF19457">
    <property type="entry name" value="DUF5994"/>
    <property type="match status" value="1"/>
</dbReference>
<name>A0ABV3F5X5_9NOCA</name>
<gene>
    <name evidence="2" type="ORF">AB0H72_09955</name>
</gene>
<dbReference type="Proteomes" id="UP001551658">
    <property type="component" value="Unassembled WGS sequence"/>
</dbReference>
<feature type="region of interest" description="Disordered" evidence="1">
    <location>
        <begin position="118"/>
        <end position="152"/>
    </location>
</feature>
<comment type="caution">
    <text evidence="2">The sequence shown here is derived from an EMBL/GenBank/DDBJ whole genome shotgun (WGS) entry which is preliminary data.</text>
</comment>
<feature type="compositionally biased region" description="Basic and acidic residues" evidence="1">
    <location>
        <begin position="124"/>
        <end position="140"/>
    </location>
</feature>
<evidence type="ECO:0000313" key="3">
    <source>
        <dbReference type="Proteomes" id="UP001551658"/>
    </source>
</evidence>
<feature type="compositionally biased region" description="Basic residues" evidence="1">
    <location>
        <begin position="141"/>
        <end position="152"/>
    </location>
</feature>
<accession>A0ABV3F5X5</accession>
<evidence type="ECO:0000256" key="1">
    <source>
        <dbReference type="SAM" id="MobiDB-lite"/>
    </source>
</evidence>
<sequence length="152" mass="17020">MTSRPNAFNARRPEWSTRHLRLDLDAADRGADGVWWPHSRDLVAELAGLFSVLQPGFGPVHRVIYHFDEWSAAPGELESGGRRIRLDGYRHRPVRTLGIVGADTALTLRLITPVADAATNGGRHRGDSEDDASHDIDAWLRARRRTAPRQSR</sequence>
<dbReference type="InterPro" id="IPR046036">
    <property type="entry name" value="DUF5994"/>
</dbReference>
<keyword evidence="3" id="KW-1185">Reference proteome</keyword>